<gene>
    <name evidence="1" type="ORF">F4821DRAFT_277684</name>
</gene>
<comment type="caution">
    <text evidence="1">The sequence shown here is derived from an EMBL/GenBank/DDBJ whole genome shotgun (WGS) entry which is preliminary data.</text>
</comment>
<dbReference type="Proteomes" id="UP001497680">
    <property type="component" value="Unassembled WGS sequence"/>
</dbReference>
<keyword evidence="2" id="KW-1185">Reference proteome</keyword>
<reference evidence="1 2" key="1">
    <citation type="journal article" date="2022" name="New Phytol.">
        <title>Ecological generalism drives hyperdiversity of secondary metabolite gene clusters in xylarialean endophytes.</title>
        <authorList>
            <person name="Franco M.E.E."/>
            <person name="Wisecaver J.H."/>
            <person name="Arnold A.E."/>
            <person name="Ju Y.M."/>
            <person name="Slot J.C."/>
            <person name="Ahrendt S."/>
            <person name="Moore L.P."/>
            <person name="Eastman K.E."/>
            <person name="Scott K."/>
            <person name="Konkel Z."/>
            <person name="Mondo S.J."/>
            <person name="Kuo A."/>
            <person name="Hayes R.D."/>
            <person name="Haridas S."/>
            <person name="Andreopoulos B."/>
            <person name="Riley R."/>
            <person name="LaButti K."/>
            <person name="Pangilinan J."/>
            <person name="Lipzen A."/>
            <person name="Amirebrahimi M."/>
            <person name="Yan J."/>
            <person name="Adam C."/>
            <person name="Keymanesh K."/>
            <person name="Ng V."/>
            <person name="Louie K."/>
            <person name="Northen T."/>
            <person name="Drula E."/>
            <person name="Henrissat B."/>
            <person name="Hsieh H.M."/>
            <person name="Youens-Clark K."/>
            <person name="Lutzoni F."/>
            <person name="Miadlikowska J."/>
            <person name="Eastwood D.C."/>
            <person name="Hamelin R.C."/>
            <person name="Grigoriev I.V."/>
            <person name="U'Ren J.M."/>
        </authorList>
    </citation>
    <scope>NUCLEOTIDE SEQUENCE [LARGE SCALE GENOMIC DNA]</scope>
    <source>
        <strain evidence="1 2">ER1909</strain>
    </source>
</reference>
<name>A0ACC0D3Z3_9PEZI</name>
<protein>
    <submittedName>
        <fullName evidence="1">Sterigmatocystin 8-O-methyltransferase</fullName>
    </submittedName>
</protein>
<dbReference type="EMBL" id="MU394307">
    <property type="protein sequence ID" value="KAI6087466.1"/>
    <property type="molecule type" value="Genomic_DNA"/>
</dbReference>
<accession>A0ACC0D3Z3</accession>
<proteinExistence type="predicted"/>
<evidence type="ECO:0000313" key="1">
    <source>
        <dbReference type="EMBL" id="KAI6087466.1"/>
    </source>
</evidence>
<evidence type="ECO:0000313" key="2">
    <source>
        <dbReference type="Proteomes" id="UP001497680"/>
    </source>
</evidence>
<organism evidence="1 2">
    <name type="scientific">Hypoxylon rubiginosum</name>
    <dbReference type="NCBI Taxonomy" id="110542"/>
    <lineage>
        <taxon>Eukaryota</taxon>
        <taxon>Fungi</taxon>
        <taxon>Dikarya</taxon>
        <taxon>Ascomycota</taxon>
        <taxon>Pezizomycotina</taxon>
        <taxon>Sordariomycetes</taxon>
        <taxon>Xylariomycetidae</taxon>
        <taxon>Xylariales</taxon>
        <taxon>Hypoxylaceae</taxon>
        <taxon>Hypoxylon</taxon>
    </lineage>
</organism>
<sequence length="422" mass="46958">MAEQQGQPRIAQLAQTIGSSVAKLQEILSAQNVAFPSFDENNPLVLPKEASKIQDEILNATGELHDLLLDPLSSLLISGAHTNMVCMQAITRFKIASMVPADGKISYDEIARKTCLSEPVLRRMLQYAMTLRVFHEPEPGMVAHTKLSKFLSNPLNNDWMSVGAEEAWPSAVRMVDALEKWPKSQEPNESGFALANNTTESIYSIIASDPKRAQKFANNMEATASNYEYDAVHAVDNYDWGSLGSATVVDVGGAQGHIAIELAKHFGNLNLVVQDMESVVSGAKVPEEFTGRVRFEAHDFFQPQDIVADVYFLRCILHNWSDKYAVRILQALIPALKHGTRVIIMDPCMKERGVLPLWKEKIARITDLTMAALLNARERTYGEWVSLLAEADPRFYLKEVIQPEESAMALLDIRWGDMSLGL</sequence>